<reference evidence="2" key="2">
    <citation type="submission" date="2025-08" db="UniProtKB">
        <authorList>
            <consortium name="Ensembl"/>
        </authorList>
    </citation>
    <scope>IDENTIFICATION</scope>
</reference>
<dbReference type="AlphaFoldDB" id="H2Z2A0"/>
<sequence>EKTFIPPDGTQQNAPKSNPKKAAAPKNEIPQHASPLDANIYQKQIGLPKKSSFKQGQNIPPSPYRPPSVTRNIDDSYLATSSPESFVKPSYHRSQVVPRPQSNTSCDSSYYQGSISQPSPSGSMDSSYTTRTPLSNNPPTPQPSTPQ</sequence>
<evidence type="ECO:0000256" key="1">
    <source>
        <dbReference type="SAM" id="MobiDB-lite"/>
    </source>
</evidence>
<dbReference type="Ensembl" id="ENSCSAVT00000011849.1">
    <property type="protein sequence ID" value="ENSCSAVP00000011712.1"/>
    <property type="gene ID" value="ENSCSAVG00000006867.1"/>
</dbReference>
<feature type="compositionally biased region" description="Low complexity" evidence="1">
    <location>
        <begin position="13"/>
        <end position="27"/>
    </location>
</feature>
<dbReference type="Proteomes" id="UP000007875">
    <property type="component" value="Unassembled WGS sequence"/>
</dbReference>
<proteinExistence type="predicted"/>
<feature type="compositionally biased region" description="Pro residues" evidence="1">
    <location>
        <begin position="136"/>
        <end position="147"/>
    </location>
</feature>
<dbReference type="HOGENOM" id="CLU_1772252_0_0_1"/>
<organism evidence="2 3">
    <name type="scientific">Ciona savignyi</name>
    <name type="common">Pacific transparent sea squirt</name>
    <dbReference type="NCBI Taxonomy" id="51511"/>
    <lineage>
        <taxon>Eukaryota</taxon>
        <taxon>Metazoa</taxon>
        <taxon>Chordata</taxon>
        <taxon>Tunicata</taxon>
        <taxon>Ascidiacea</taxon>
        <taxon>Phlebobranchia</taxon>
        <taxon>Cionidae</taxon>
        <taxon>Ciona</taxon>
    </lineage>
</organism>
<reference evidence="2" key="3">
    <citation type="submission" date="2025-09" db="UniProtKB">
        <authorList>
            <consortium name="Ensembl"/>
        </authorList>
    </citation>
    <scope>IDENTIFICATION</scope>
</reference>
<evidence type="ECO:0000313" key="2">
    <source>
        <dbReference type="Ensembl" id="ENSCSAVP00000011712.1"/>
    </source>
</evidence>
<name>H2Z2A0_CIOSA</name>
<keyword evidence="3" id="KW-1185">Reference proteome</keyword>
<protein>
    <submittedName>
        <fullName evidence="2">Uncharacterized protein</fullName>
    </submittedName>
</protein>
<feature type="compositionally biased region" description="Low complexity" evidence="1">
    <location>
        <begin position="108"/>
        <end position="127"/>
    </location>
</feature>
<evidence type="ECO:0000313" key="3">
    <source>
        <dbReference type="Proteomes" id="UP000007875"/>
    </source>
</evidence>
<reference evidence="3" key="1">
    <citation type="submission" date="2003-08" db="EMBL/GenBank/DDBJ databases">
        <authorList>
            <person name="Birren B."/>
            <person name="Nusbaum C."/>
            <person name="Abebe A."/>
            <person name="Abouelleil A."/>
            <person name="Adekoya E."/>
            <person name="Ait-zahra M."/>
            <person name="Allen N."/>
            <person name="Allen T."/>
            <person name="An P."/>
            <person name="Anderson M."/>
            <person name="Anderson S."/>
            <person name="Arachchi H."/>
            <person name="Armbruster J."/>
            <person name="Bachantsang P."/>
            <person name="Baldwin J."/>
            <person name="Barry A."/>
            <person name="Bayul T."/>
            <person name="Blitshsteyn B."/>
            <person name="Bloom T."/>
            <person name="Blye J."/>
            <person name="Boguslavskiy L."/>
            <person name="Borowsky M."/>
            <person name="Boukhgalter B."/>
            <person name="Brunache A."/>
            <person name="Butler J."/>
            <person name="Calixte N."/>
            <person name="Calvo S."/>
            <person name="Camarata J."/>
            <person name="Campo K."/>
            <person name="Chang J."/>
            <person name="Cheshatsang Y."/>
            <person name="Citroen M."/>
            <person name="Collymore A."/>
            <person name="Considine T."/>
            <person name="Cook A."/>
            <person name="Cooke P."/>
            <person name="Corum B."/>
            <person name="Cuomo C."/>
            <person name="David R."/>
            <person name="Dawoe T."/>
            <person name="Degray S."/>
            <person name="Dodge S."/>
            <person name="Dooley K."/>
            <person name="Dorje P."/>
            <person name="Dorjee K."/>
            <person name="Dorris L."/>
            <person name="Duffey N."/>
            <person name="Dupes A."/>
            <person name="Elkins T."/>
            <person name="Engels R."/>
            <person name="Erickson J."/>
            <person name="Farina A."/>
            <person name="Faro S."/>
            <person name="Ferreira P."/>
            <person name="Fischer H."/>
            <person name="Fitzgerald M."/>
            <person name="Foley K."/>
            <person name="Gage D."/>
            <person name="Galagan J."/>
            <person name="Gearin G."/>
            <person name="Gnerre S."/>
            <person name="Gnirke A."/>
            <person name="Goyette A."/>
            <person name="Graham J."/>
            <person name="Grandbois E."/>
            <person name="Gyaltsen K."/>
            <person name="Hafez N."/>
            <person name="Hagopian D."/>
            <person name="Hagos B."/>
            <person name="Hall J."/>
            <person name="Hatcher B."/>
            <person name="Heller A."/>
            <person name="Higgins H."/>
            <person name="Honan T."/>
            <person name="Horn A."/>
            <person name="Houde N."/>
            <person name="Hughes L."/>
            <person name="Hulme W."/>
            <person name="Husby E."/>
            <person name="Iliev I."/>
            <person name="Jaffe D."/>
            <person name="Jones C."/>
            <person name="Kamal M."/>
            <person name="Kamat A."/>
            <person name="Kamvysselis M."/>
            <person name="Karlsson E."/>
            <person name="Kells C."/>
            <person name="Kieu A."/>
            <person name="Kisner P."/>
            <person name="Kodira C."/>
            <person name="Kulbokas E."/>
            <person name="Labutti K."/>
            <person name="Lama D."/>
            <person name="Landers T."/>
            <person name="Leger J."/>
            <person name="Levine S."/>
            <person name="Lewis D."/>
            <person name="Lewis T."/>
            <person name="Lindblad-toh K."/>
            <person name="Liu X."/>
            <person name="Lokyitsang T."/>
            <person name="Lokyitsang Y."/>
            <person name="Lucien O."/>
            <person name="Lui A."/>
            <person name="Ma L.J."/>
            <person name="Mabbitt R."/>
            <person name="Macdonald J."/>
            <person name="Maclean C."/>
            <person name="Major J."/>
            <person name="Manning J."/>
            <person name="Marabella R."/>
            <person name="Maru K."/>
            <person name="Matthews C."/>
            <person name="Mauceli E."/>
            <person name="Mccarthy M."/>
            <person name="Mcdonough S."/>
            <person name="Mcghee T."/>
            <person name="Meldrim J."/>
            <person name="Meneus L."/>
            <person name="Mesirov J."/>
            <person name="Mihalev A."/>
            <person name="Mihova T."/>
            <person name="Mikkelsen T."/>
            <person name="Mlenga V."/>
            <person name="Moru K."/>
            <person name="Mozes J."/>
            <person name="Mulrain L."/>
            <person name="Munson G."/>
            <person name="Naylor J."/>
            <person name="Newes C."/>
            <person name="Nguyen C."/>
            <person name="Nguyen N."/>
            <person name="Nguyen T."/>
            <person name="Nicol R."/>
            <person name="Nielsen C."/>
            <person name="Nizzari M."/>
            <person name="Norbu C."/>
            <person name="Norbu N."/>
            <person name="O'donnell P."/>
            <person name="Okoawo O."/>
            <person name="O'leary S."/>
            <person name="Omotosho B."/>
            <person name="O'neill K."/>
            <person name="Osman S."/>
            <person name="Parker S."/>
            <person name="Perrin D."/>
            <person name="Phunkhang P."/>
            <person name="Piqani B."/>
            <person name="Purcell S."/>
            <person name="Rachupka T."/>
            <person name="Ramasamy U."/>
            <person name="Rameau R."/>
            <person name="Ray V."/>
            <person name="Raymond C."/>
            <person name="Retta R."/>
            <person name="Richardson S."/>
            <person name="Rise C."/>
            <person name="Rodriguez J."/>
            <person name="Rogers J."/>
            <person name="Rogov P."/>
            <person name="Rutman M."/>
            <person name="Schupbach R."/>
            <person name="Seaman C."/>
            <person name="Settipalli S."/>
            <person name="Sharpe T."/>
            <person name="Sheridan J."/>
            <person name="Sherpa N."/>
            <person name="Shi J."/>
            <person name="Smirnov S."/>
            <person name="Smith C."/>
            <person name="Sougnez C."/>
            <person name="Spencer B."/>
            <person name="Stalker J."/>
            <person name="Stange-thomann N."/>
            <person name="Stavropoulos S."/>
            <person name="Stetson K."/>
            <person name="Stone C."/>
            <person name="Stone S."/>
            <person name="Stubbs M."/>
            <person name="Talamas J."/>
            <person name="Tchuinga P."/>
            <person name="Tenzing P."/>
            <person name="Tesfaye S."/>
            <person name="Theodore J."/>
            <person name="Thoulutsang Y."/>
            <person name="Topham K."/>
            <person name="Towey S."/>
            <person name="Tsamla T."/>
            <person name="Tsomo N."/>
            <person name="Vallee D."/>
            <person name="Vassiliev H."/>
            <person name="Venkataraman V."/>
            <person name="Vinson J."/>
            <person name="Vo A."/>
            <person name="Wade C."/>
            <person name="Wang S."/>
            <person name="Wangchuk T."/>
            <person name="Wangdi T."/>
            <person name="Whittaker C."/>
            <person name="Wilkinson J."/>
            <person name="Wu Y."/>
            <person name="Wyman D."/>
            <person name="Yadav S."/>
            <person name="Yang S."/>
            <person name="Yang X."/>
            <person name="Yeager S."/>
            <person name="Yee E."/>
            <person name="Young G."/>
            <person name="Zainoun J."/>
            <person name="Zembeck L."/>
            <person name="Zimmer A."/>
            <person name="Zody M."/>
            <person name="Lander E."/>
        </authorList>
    </citation>
    <scope>NUCLEOTIDE SEQUENCE [LARGE SCALE GENOMIC DNA]</scope>
</reference>
<dbReference type="GeneTree" id="ENSGT00660000097462"/>
<dbReference type="InParanoid" id="H2Z2A0"/>
<accession>H2Z2A0</accession>
<feature type="region of interest" description="Disordered" evidence="1">
    <location>
        <begin position="1"/>
        <end position="147"/>
    </location>
</feature>